<proteinExistence type="predicted"/>
<comment type="caution">
    <text evidence="2">The sequence shown here is derived from an EMBL/GenBank/DDBJ whole genome shotgun (WGS) entry which is preliminary data.</text>
</comment>
<gene>
    <name evidence="2" type="ORF">J0X19_04890</name>
</gene>
<accession>A0A939EU27</accession>
<feature type="region of interest" description="Disordered" evidence="1">
    <location>
        <begin position="34"/>
        <end position="60"/>
    </location>
</feature>
<evidence type="ECO:0000256" key="1">
    <source>
        <dbReference type="SAM" id="MobiDB-lite"/>
    </source>
</evidence>
<evidence type="ECO:0000313" key="3">
    <source>
        <dbReference type="Proteomes" id="UP000664144"/>
    </source>
</evidence>
<dbReference type="EMBL" id="JAFLQZ010000002">
    <property type="protein sequence ID" value="MBO0357271.1"/>
    <property type="molecule type" value="Genomic_DNA"/>
</dbReference>
<protein>
    <submittedName>
        <fullName evidence="2">Uncharacterized protein</fullName>
    </submittedName>
</protein>
<organism evidence="2 3">
    <name type="scientific">Hymenobacter telluris</name>
    <dbReference type="NCBI Taxonomy" id="2816474"/>
    <lineage>
        <taxon>Bacteria</taxon>
        <taxon>Pseudomonadati</taxon>
        <taxon>Bacteroidota</taxon>
        <taxon>Cytophagia</taxon>
        <taxon>Cytophagales</taxon>
        <taxon>Hymenobacteraceae</taxon>
        <taxon>Hymenobacter</taxon>
    </lineage>
</organism>
<reference evidence="2" key="1">
    <citation type="submission" date="2021-03" db="EMBL/GenBank/DDBJ databases">
        <authorList>
            <person name="Kim M.K."/>
        </authorList>
    </citation>
    <scope>NUCLEOTIDE SEQUENCE</scope>
    <source>
        <strain evidence="2">BT186</strain>
    </source>
</reference>
<evidence type="ECO:0000313" key="2">
    <source>
        <dbReference type="EMBL" id="MBO0357271.1"/>
    </source>
</evidence>
<keyword evidence="3" id="KW-1185">Reference proteome</keyword>
<dbReference type="Proteomes" id="UP000664144">
    <property type="component" value="Unassembled WGS sequence"/>
</dbReference>
<dbReference type="AlphaFoldDB" id="A0A939EU27"/>
<sequence>MDALLFKLRHRSFEHYQSGFRVGVLAGLAPASTPTPAPFHRFRSTTGGGQPRPYRQNRFR</sequence>
<name>A0A939EU27_9BACT</name>